<proteinExistence type="predicted"/>
<evidence type="ECO:0000256" key="3">
    <source>
        <dbReference type="SAM" id="SignalP"/>
    </source>
</evidence>
<accession>A0A9P8A042</accession>
<name>A0A9P8A042_MORAP</name>
<feature type="signal peptide" evidence="3">
    <location>
        <begin position="1"/>
        <end position="21"/>
    </location>
</feature>
<reference evidence="5" key="1">
    <citation type="submission" date="2021-07" db="EMBL/GenBank/DDBJ databases">
        <title>Draft genome of Mortierella alpina, strain LL118, isolated from an aspen leaf litter sample.</title>
        <authorList>
            <person name="Yang S."/>
            <person name="Vinatzer B.A."/>
        </authorList>
    </citation>
    <scope>NUCLEOTIDE SEQUENCE</scope>
    <source>
        <strain evidence="5">LL118</strain>
    </source>
</reference>
<dbReference type="AlphaFoldDB" id="A0A9P8A042"/>
<sequence length="169" mass="17235">MHVSPVLFLATLLALATSVLADLTITAPAATSFVTAGSLLSITWTYSGVQPPVPPTISVELSKKLFTGPLALFSNLPTTAGTASWPIPKLGFVGNDFSIVLVANVNNQATMYAQGPTFAIRPEGTPPPADQSGGSGGGQHSSANRLGWRVVGQGAATAATSAALVWMCL</sequence>
<evidence type="ECO:0000256" key="2">
    <source>
        <dbReference type="SAM" id="MobiDB-lite"/>
    </source>
</evidence>
<evidence type="ECO:0000313" key="5">
    <source>
        <dbReference type="EMBL" id="KAG9320356.1"/>
    </source>
</evidence>
<evidence type="ECO:0000256" key="1">
    <source>
        <dbReference type="ARBA" id="ARBA00022729"/>
    </source>
</evidence>
<evidence type="ECO:0000313" key="6">
    <source>
        <dbReference type="Proteomes" id="UP000717515"/>
    </source>
</evidence>
<organism evidence="5 6">
    <name type="scientific">Mortierella alpina</name>
    <name type="common">Oleaginous fungus</name>
    <name type="synonym">Mortierella renispora</name>
    <dbReference type="NCBI Taxonomy" id="64518"/>
    <lineage>
        <taxon>Eukaryota</taxon>
        <taxon>Fungi</taxon>
        <taxon>Fungi incertae sedis</taxon>
        <taxon>Mucoromycota</taxon>
        <taxon>Mortierellomycotina</taxon>
        <taxon>Mortierellomycetes</taxon>
        <taxon>Mortierellales</taxon>
        <taxon>Mortierellaceae</taxon>
        <taxon>Mortierella</taxon>
    </lineage>
</organism>
<feature type="chain" id="PRO_5040338076" description="Yeast cell wall synthesis Kre9/Knh1-like N-terminal domain-containing protein" evidence="3">
    <location>
        <begin position="22"/>
        <end position="169"/>
    </location>
</feature>
<evidence type="ECO:0000259" key="4">
    <source>
        <dbReference type="Pfam" id="PF10342"/>
    </source>
</evidence>
<protein>
    <recommendedName>
        <fullName evidence="4">Yeast cell wall synthesis Kre9/Knh1-like N-terminal domain-containing protein</fullName>
    </recommendedName>
</protein>
<feature type="domain" description="Yeast cell wall synthesis Kre9/Knh1-like N-terminal" evidence="4">
    <location>
        <begin position="28"/>
        <end position="120"/>
    </location>
</feature>
<gene>
    <name evidence="5" type="ORF">KVV02_002089</name>
</gene>
<feature type="region of interest" description="Disordered" evidence="2">
    <location>
        <begin position="118"/>
        <end position="144"/>
    </location>
</feature>
<dbReference type="EMBL" id="JAIFTL010000298">
    <property type="protein sequence ID" value="KAG9320356.1"/>
    <property type="molecule type" value="Genomic_DNA"/>
</dbReference>
<dbReference type="Proteomes" id="UP000717515">
    <property type="component" value="Unassembled WGS sequence"/>
</dbReference>
<keyword evidence="1 3" id="KW-0732">Signal</keyword>
<dbReference type="Pfam" id="PF10342">
    <property type="entry name" value="Kre9_KNH"/>
    <property type="match status" value="1"/>
</dbReference>
<comment type="caution">
    <text evidence="5">The sequence shown here is derived from an EMBL/GenBank/DDBJ whole genome shotgun (WGS) entry which is preliminary data.</text>
</comment>
<dbReference type="InterPro" id="IPR018466">
    <property type="entry name" value="Kre9/Knh1-like_N"/>
</dbReference>